<evidence type="ECO:0000256" key="4">
    <source>
        <dbReference type="ARBA" id="ARBA00023239"/>
    </source>
</evidence>
<dbReference type="GO" id="GO:0016846">
    <property type="term" value="F:carbon-sulfur lyase activity"/>
    <property type="evidence" value="ECO:0007669"/>
    <property type="project" value="InterPro"/>
</dbReference>
<reference evidence="6 7" key="1">
    <citation type="submission" date="2018-11" db="EMBL/GenBank/DDBJ databases">
        <title>Genomic Encyclopedia of Type Strains, Phase IV (KMG-IV): sequencing the most valuable type-strain genomes for metagenomic binning, comparative biology and taxonomic classification.</title>
        <authorList>
            <person name="Goeker M."/>
        </authorList>
    </citation>
    <scope>NUCLEOTIDE SEQUENCE [LARGE SCALE GENOMIC DNA]</scope>
    <source>
        <strain evidence="6 7">DSM 100316</strain>
    </source>
</reference>
<dbReference type="Gene3D" id="3.90.1590.10">
    <property type="entry name" value="glutathione-dependent formaldehyde- activating enzyme (gfa)"/>
    <property type="match status" value="1"/>
</dbReference>
<dbReference type="PANTHER" id="PTHR33337:SF40">
    <property type="entry name" value="CENP-V_GFA DOMAIN-CONTAINING PROTEIN-RELATED"/>
    <property type="match status" value="1"/>
</dbReference>
<dbReference type="Pfam" id="PF04828">
    <property type="entry name" value="GFA"/>
    <property type="match status" value="1"/>
</dbReference>
<dbReference type="AlphaFoldDB" id="A0A3N2DE53"/>
<dbReference type="RefSeq" id="WP_123714000.1">
    <property type="nucleotide sequence ID" value="NZ_RKHR01000008.1"/>
</dbReference>
<dbReference type="InterPro" id="IPR011057">
    <property type="entry name" value="Mss4-like_sf"/>
</dbReference>
<dbReference type="OrthoDB" id="4188830at2"/>
<keyword evidence="3" id="KW-0862">Zinc</keyword>
<dbReference type="GO" id="GO:0046872">
    <property type="term" value="F:metal ion binding"/>
    <property type="evidence" value="ECO:0007669"/>
    <property type="project" value="UniProtKB-KW"/>
</dbReference>
<dbReference type="EMBL" id="RKHR01000008">
    <property type="protein sequence ID" value="ROR98007.1"/>
    <property type="molecule type" value="Genomic_DNA"/>
</dbReference>
<comment type="similarity">
    <text evidence="1">Belongs to the Gfa family.</text>
</comment>
<evidence type="ECO:0000313" key="6">
    <source>
        <dbReference type="EMBL" id="ROR98007.1"/>
    </source>
</evidence>
<evidence type="ECO:0000259" key="5">
    <source>
        <dbReference type="PROSITE" id="PS51891"/>
    </source>
</evidence>
<dbReference type="PROSITE" id="PS51891">
    <property type="entry name" value="CENP_V_GFA"/>
    <property type="match status" value="1"/>
</dbReference>
<dbReference type="Proteomes" id="UP000275394">
    <property type="component" value="Unassembled WGS sequence"/>
</dbReference>
<evidence type="ECO:0000256" key="2">
    <source>
        <dbReference type="ARBA" id="ARBA00022723"/>
    </source>
</evidence>
<sequence>MEAYLIGECLCGTVKFSVADRFKAFYLCHCKQCQQLTGSAFAANVFTDPDNIEWLSGKNNVTHYEHPTREFSKSFCKACGSSVPSINKTKTSLIVPAGALNNLPDIQPQANIFMSEEACWLKQGLQSENFSGFPE</sequence>
<comment type="caution">
    <text evidence="6">The sequence shown here is derived from an EMBL/GenBank/DDBJ whole genome shotgun (WGS) entry which is preliminary data.</text>
</comment>
<dbReference type="SUPFAM" id="SSF51316">
    <property type="entry name" value="Mss4-like"/>
    <property type="match status" value="1"/>
</dbReference>
<name>A0A3N2DE53_9GAMM</name>
<gene>
    <name evidence="6" type="ORF">EDC56_3678</name>
</gene>
<organism evidence="6 7">
    <name type="scientific">Sinobacterium caligoides</name>
    <dbReference type="NCBI Taxonomy" id="933926"/>
    <lineage>
        <taxon>Bacteria</taxon>
        <taxon>Pseudomonadati</taxon>
        <taxon>Pseudomonadota</taxon>
        <taxon>Gammaproteobacteria</taxon>
        <taxon>Cellvibrionales</taxon>
        <taxon>Spongiibacteraceae</taxon>
        <taxon>Sinobacterium</taxon>
    </lineage>
</organism>
<keyword evidence="7" id="KW-1185">Reference proteome</keyword>
<proteinExistence type="inferred from homology"/>
<keyword evidence="4" id="KW-0456">Lyase</keyword>
<dbReference type="InterPro" id="IPR006913">
    <property type="entry name" value="CENP-V/GFA"/>
</dbReference>
<evidence type="ECO:0000256" key="1">
    <source>
        <dbReference type="ARBA" id="ARBA00005495"/>
    </source>
</evidence>
<keyword evidence="2" id="KW-0479">Metal-binding</keyword>
<dbReference type="PANTHER" id="PTHR33337">
    <property type="entry name" value="GFA DOMAIN-CONTAINING PROTEIN"/>
    <property type="match status" value="1"/>
</dbReference>
<accession>A0A3N2DE53</accession>
<evidence type="ECO:0000313" key="7">
    <source>
        <dbReference type="Proteomes" id="UP000275394"/>
    </source>
</evidence>
<protein>
    <recommendedName>
        <fullName evidence="5">CENP-V/GFA domain-containing protein</fullName>
    </recommendedName>
</protein>
<evidence type="ECO:0000256" key="3">
    <source>
        <dbReference type="ARBA" id="ARBA00022833"/>
    </source>
</evidence>
<feature type="domain" description="CENP-V/GFA" evidence="5">
    <location>
        <begin position="5"/>
        <end position="110"/>
    </location>
</feature>